<dbReference type="InterPro" id="IPR017896">
    <property type="entry name" value="4Fe4S_Fe-S-bd"/>
</dbReference>
<feature type="domain" description="4Fe-4S ferredoxin-type" evidence="4">
    <location>
        <begin position="34"/>
        <end position="64"/>
    </location>
</feature>
<evidence type="ECO:0000256" key="1">
    <source>
        <dbReference type="ARBA" id="ARBA00022723"/>
    </source>
</evidence>
<dbReference type="InterPro" id="IPR052977">
    <property type="entry name" value="Polyferredoxin-like_ET"/>
</dbReference>
<dbReference type="SUPFAM" id="SSF54862">
    <property type="entry name" value="4Fe-4S ferredoxins"/>
    <property type="match status" value="1"/>
</dbReference>
<dbReference type="eggNOG" id="COG1035">
    <property type="taxonomic scope" value="Bacteria"/>
</dbReference>
<gene>
    <name evidence="5" type="ORF">HMPREF1068_03555</name>
</gene>
<dbReference type="PANTHER" id="PTHR43193">
    <property type="match status" value="1"/>
</dbReference>
<reference evidence="5 6" key="1">
    <citation type="submission" date="2012-02" db="EMBL/GenBank/DDBJ databases">
        <title>The Genome Sequence of Bacteroides nordii CL02T12C05.</title>
        <authorList>
            <consortium name="The Broad Institute Genome Sequencing Platform"/>
            <person name="Earl A."/>
            <person name="Ward D."/>
            <person name="Feldgarden M."/>
            <person name="Gevers D."/>
            <person name="Zitomersky N.L."/>
            <person name="Coyne M.J."/>
            <person name="Comstock L.E."/>
            <person name="Young S.K."/>
            <person name="Zeng Q."/>
            <person name="Gargeya S."/>
            <person name="Fitzgerald M."/>
            <person name="Haas B."/>
            <person name="Abouelleil A."/>
            <person name="Alvarado L."/>
            <person name="Arachchi H.M."/>
            <person name="Berlin A."/>
            <person name="Chapman S.B."/>
            <person name="Gearin G."/>
            <person name="Goldberg J."/>
            <person name="Griggs A."/>
            <person name="Gujja S."/>
            <person name="Hansen M."/>
            <person name="Heiman D."/>
            <person name="Howarth C."/>
            <person name="Larimer J."/>
            <person name="Lui A."/>
            <person name="MacDonald P.J.P."/>
            <person name="McCowen C."/>
            <person name="Montmayeur A."/>
            <person name="Murphy C."/>
            <person name="Neiman D."/>
            <person name="Pearson M."/>
            <person name="Priest M."/>
            <person name="Roberts A."/>
            <person name="Saif S."/>
            <person name="Shea T."/>
            <person name="Sisk P."/>
            <person name="Stolte C."/>
            <person name="Sykes S."/>
            <person name="Wortman J."/>
            <person name="Nusbaum C."/>
            <person name="Birren B."/>
        </authorList>
    </citation>
    <scope>NUCLEOTIDE SEQUENCE [LARGE SCALE GENOMIC DNA]</scope>
    <source>
        <strain evidence="5 6">CL02T12C05</strain>
    </source>
</reference>
<dbReference type="Gene3D" id="3.30.70.20">
    <property type="match status" value="1"/>
</dbReference>
<dbReference type="AlphaFoldDB" id="I9RTR2"/>
<accession>I9RTR2</accession>
<dbReference type="PROSITE" id="PS00198">
    <property type="entry name" value="4FE4S_FER_1"/>
    <property type="match status" value="2"/>
</dbReference>
<name>I9RTR2_9BACE</name>
<comment type="caution">
    <text evidence="5">The sequence shown here is derived from an EMBL/GenBank/DDBJ whole genome shotgun (WGS) entry which is preliminary data.</text>
</comment>
<protein>
    <recommendedName>
        <fullName evidence="4">4Fe-4S ferredoxin-type domain-containing protein</fullName>
    </recommendedName>
</protein>
<organism evidence="5 6">
    <name type="scientific">Bacteroides nordii CL02T12C05</name>
    <dbReference type="NCBI Taxonomy" id="997884"/>
    <lineage>
        <taxon>Bacteria</taxon>
        <taxon>Pseudomonadati</taxon>
        <taxon>Bacteroidota</taxon>
        <taxon>Bacteroidia</taxon>
        <taxon>Bacteroidales</taxon>
        <taxon>Bacteroidaceae</taxon>
        <taxon>Bacteroides</taxon>
    </lineage>
</organism>
<dbReference type="GO" id="GO:0051536">
    <property type="term" value="F:iron-sulfur cluster binding"/>
    <property type="evidence" value="ECO:0007669"/>
    <property type="project" value="UniProtKB-KW"/>
</dbReference>
<dbReference type="Proteomes" id="UP000003089">
    <property type="component" value="Unassembled WGS sequence"/>
</dbReference>
<evidence type="ECO:0000313" key="6">
    <source>
        <dbReference type="Proteomes" id="UP000003089"/>
    </source>
</evidence>
<dbReference type="Pfam" id="PF12838">
    <property type="entry name" value="Fer4_7"/>
    <property type="match status" value="1"/>
</dbReference>
<keyword evidence="6" id="KW-1185">Reference proteome</keyword>
<dbReference type="InterPro" id="IPR017900">
    <property type="entry name" value="4Fe4S_Fe_S_CS"/>
</dbReference>
<dbReference type="PATRIC" id="fig|997884.3.peg.3642"/>
<dbReference type="PROSITE" id="PS51379">
    <property type="entry name" value="4FE4S_FER_2"/>
    <property type="match status" value="2"/>
</dbReference>
<dbReference type="RefSeq" id="WP_002561538.1">
    <property type="nucleotide sequence ID" value="NZ_JH724315.1"/>
</dbReference>
<dbReference type="InterPro" id="IPR007525">
    <property type="entry name" value="FrhB_FdhB_C"/>
</dbReference>
<dbReference type="HOGENOM" id="CLU_037958_1_0_10"/>
<dbReference type="EMBL" id="AGXS01000024">
    <property type="protein sequence ID" value="EIY46088.1"/>
    <property type="molecule type" value="Genomic_DNA"/>
</dbReference>
<sequence length="397" mass="46071">MIICPKEKCTGCYACINACPYHCITMQNDSIGILHPTIDDEKCIHCNLCIKSCPNNCEFEFKSPIKCYATWTKDKEKRKKCASGGIATVFSEYIIKQKKGVVYGTRYTKDLIPITTRSETLEDLEYFKGSKYTQSLVGECFKDIKKDLTQNKEVLYIATPCQIAGLYSFLKKEYSNLLTIDLICHGVSPTSYFIDEIEYLKQRNKIPHITDVRFRGNDRKNYQLSLWDNNTLKYCKSANSQYYFSGFLKGITLRENCYTCNYARPERISDITIGDFIGLGRDTPFKYNPHNVSIVLPNTDKGLTIYNTIQCDETNEIQSVERKYAEAIKYGPSLKAPYPRHPYQKEFIYLCESKGYLYAIRKVLKRNIIQNQLLYIPDLLFKRIPRKILKTIRIIKI</sequence>
<dbReference type="GO" id="GO:0046872">
    <property type="term" value="F:metal ion binding"/>
    <property type="evidence" value="ECO:0007669"/>
    <property type="project" value="UniProtKB-KW"/>
</dbReference>
<evidence type="ECO:0000259" key="4">
    <source>
        <dbReference type="PROSITE" id="PS51379"/>
    </source>
</evidence>
<dbReference type="eggNOG" id="COG1143">
    <property type="taxonomic scope" value="Bacteria"/>
</dbReference>
<keyword evidence="2" id="KW-0408">Iron</keyword>
<dbReference type="STRING" id="997884.HMPREF1068_03555"/>
<dbReference type="PANTHER" id="PTHR43193:SF2">
    <property type="entry name" value="POLYFERREDOXIN PROTEIN FWDF"/>
    <property type="match status" value="1"/>
</dbReference>
<feature type="domain" description="4Fe-4S ferredoxin-type" evidence="4">
    <location>
        <begin position="1"/>
        <end position="29"/>
    </location>
</feature>
<keyword evidence="1" id="KW-0479">Metal-binding</keyword>
<dbReference type="Pfam" id="PF04432">
    <property type="entry name" value="FrhB_FdhB_C"/>
    <property type="match status" value="1"/>
</dbReference>
<evidence type="ECO:0000256" key="3">
    <source>
        <dbReference type="ARBA" id="ARBA00023014"/>
    </source>
</evidence>
<proteinExistence type="predicted"/>
<keyword evidence="3" id="KW-0411">Iron-sulfur</keyword>
<evidence type="ECO:0000256" key="2">
    <source>
        <dbReference type="ARBA" id="ARBA00023004"/>
    </source>
</evidence>
<evidence type="ECO:0000313" key="5">
    <source>
        <dbReference type="EMBL" id="EIY46088.1"/>
    </source>
</evidence>